<dbReference type="Proteomes" id="UP000033483">
    <property type="component" value="Unassembled WGS sequence"/>
</dbReference>
<dbReference type="InterPro" id="IPR036864">
    <property type="entry name" value="Zn2-C6_fun-type_DNA-bd_sf"/>
</dbReference>
<dbReference type="Gene3D" id="4.10.240.10">
    <property type="entry name" value="Zn(2)-C6 fungal-type DNA-binding domain"/>
    <property type="match status" value="1"/>
</dbReference>
<evidence type="ECO:0008006" key="6">
    <source>
        <dbReference type="Google" id="ProtNLM"/>
    </source>
</evidence>
<sequence>MLLYTRLAPAKIPKKRSRTAETRYLKAAQIPPLATELTRLSVSQKKKCNEAHPQCNRCQEKGQECIYEPVRPRQRRRRRSDTTSTSAPSRAPASPPRQPPAKSPSSQPGASITLSALQPDAPKRPANNAANNADNKTPRLDTGLDVSLEDLADLPLMSPDDEVFDAAMLALENMQPGGFTGLDMFGLDFDMLGGDSPDDGSLDSCSSDSSGNSPEDASFAALQAPADNNMLVRADMSGLSVHDLHDGIFGPQAAVHFTTPYSDMRTFASPPPPQTFFERPSFYDFPDLRNRRALIDHFCNVLSHLLVFKEERGNPFQQLVLPLCRTSLVVGNAVYALASAHLEYRGVVFSESSEFFHRQAITGLAGLIAQGDKADKSELLAAIVLLIYYEVAFRFHDVISSLSLGRAPMSTTYTDTASLTESTSSSLRHIDSLLGMFTTLWPILHRLACLQAIKRDLTAALSAGTTATAAILKTEFETRSAAIEIALDEWQPAVPNSYAPADGPGDTSTDPSTPVLHPTHGRLQSILNNALAYRHSGSVFLYRSMYRCAQDHPLVQRHTHAALVHCMRTVQNAGPMSALLWPLFVAACEARTEEDRELARKTFLAVDRRQGMVNIQNAWTIVQEVWKRVDEKETGEKDEKEEDEDLWRIVSNDLGITVVLG</sequence>
<feature type="compositionally biased region" description="Low complexity" evidence="3">
    <location>
        <begin position="124"/>
        <end position="135"/>
    </location>
</feature>
<dbReference type="GO" id="GO:0000976">
    <property type="term" value="F:transcription cis-regulatory region binding"/>
    <property type="evidence" value="ECO:0007669"/>
    <property type="project" value="TreeGrafter"/>
</dbReference>
<dbReference type="OrthoDB" id="25818at2759"/>
<keyword evidence="5" id="KW-1185">Reference proteome</keyword>
<gene>
    <name evidence="4" type="ORF">TD95_004677</name>
</gene>
<feature type="compositionally biased region" description="Low complexity" evidence="3">
    <location>
        <begin position="82"/>
        <end position="92"/>
    </location>
</feature>
<comment type="caution">
    <text evidence="4">The sequence shown here is derived from an EMBL/GenBank/DDBJ whole genome shotgun (WGS) entry which is preliminary data.</text>
</comment>
<dbReference type="GO" id="GO:0008270">
    <property type="term" value="F:zinc ion binding"/>
    <property type="evidence" value="ECO:0007669"/>
    <property type="project" value="InterPro"/>
</dbReference>
<keyword evidence="2" id="KW-0539">Nucleus</keyword>
<dbReference type="GO" id="GO:0005634">
    <property type="term" value="C:nucleus"/>
    <property type="evidence" value="ECO:0007669"/>
    <property type="project" value="UniProtKB-SubCell"/>
</dbReference>
<evidence type="ECO:0000256" key="3">
    <source>
        <dbReference type="SAM" id="MobiDB-lite"/>
    </source>
</evidence>
<dbReference type="EMBL" id="LAEV01001874">
    <property type="protein sequence ID" value="KKA27187.1"/>
    <property type="molecule type" value="Genomic_DNA"/>
</dbReference>
<accession>A0A0F4Z9J3</accession>
<protein>
    <recommendedName>
        <fullName evidence="6">Zn(2)-C6 fungal-type domain-containing protein</fullName>
    </recommendedName>
</protein>
<feature type="compositionally biased region" description="Pro residues" evidence="3">
    <location>
        <begin position="93"/>
        <end position="102"/>
    </location>
</feature>
<dbReference type="GO" id="GO:0000981">
    <property type="term" value="F:DNA-binding transcription factor activity, RNA polymerase II-specific"/>
    <property type="evidence" value="ECO:0007669"/>
    <property type="project" value="InterPro"/>
</dbReference>
<feature type="region of interest" description="Disordered" evidence="3">
    <location>
        <begin position="496"/>
        <end position="515"/>
    </location>
</feature>
<dbReference type="CDD" id="cd00067">
    <property type="entry name" value="GAL4"/>
    <property type="match status" value="1"/>
</dbReference>
<dbReference type="PANTHER" id="PTHR37534">
    <property type="entry name" value="TRANSCRIPTIONAL ACTIVATOR PROTEIN UGA3"/>
    <property type="match status" value="1"/>
</dbReference>
<dbReference type="GO" id="GO:0045944">
    <property type="term" value="P:positive regulation of transcription by RNA polymerase II"/>
    <property type="evidence" value="ECO:0007669"/>
    <property type="project" value="TreeGrafter"/>
</dbReference>
<name>A0A0F4Z9J3_9PEZI</name>
<feature type="compositionally biased region" description="Low complexity" evidence="3">
    <location>
        <begin position="202"/>
        <end position="217"/>
    </location>
</feature>
<dbReference type="SUPFAM" id="SSF57701">
    <property type="entry name" value="Zn2/Cys6 DNA-binding domain"/>
    <property type="match status" value="1"/>
</dbReference>
<evidence type="ECO:0000313" key="4">
    <source>
        <dbReference type="EMBL" id="KKA27187.1"/>
    </source>
</evidence>
<organism evidence="4 5">
    <name type="scientific">Thielaviopsis punctulata</name>
    <dbReference type="NCBI Taxonomy" id="72032"/>
    <lineage>
        <taxon>Eukaryota</taxon>
        <taxon>Fungi</taxon>
        <taxon>Dikarya</taxon>
        <taxon>Ascomycota</taxon>
        <taxon>Pezizomycotina</taxon>
        <taxon>Sordariomycetes</taxon>
        <taxon>Hypocreomycetidae</taxon>
        <taxon>Microascales</taxon>
        <taxon>Ceratocystidaceae</taxon>
        <taxon>Thielaviopsis</taxon>
    </lineage>
</organism>
<evidence type="ECO:0000313" key="5">
    <source>
        <dbReference type="Proteomes" id="UP000033483"/>
    </source>
</evidence>
<dbReference type="Pfam" id="PF11951">
    <property type="entry name" value="Fungal_trans_2"/>
    <property type="match status" value="2"/>
</dbReference>
<reference evidence="4 5" key="1">
    <citation type="submission" date="2015-03" db="EMBL/GenBank/DDBJ databases">
        <authorList>
            <person name="Radwan O."/>
            <person name="Al-Naeli F.A."/>
            <person name="Rendon G.A."/>
            <person name="Fields C."/>
        </authorList>
    </citation>
    <scope>NUCLEOTIDE SEQUENCE [LARGE SCALE GENOMIC DNA]</scope>
    <source>
        <strain evidence="4">CR-DP1</strain>
    </source>
</reference>
<dbReference type="PANTHER" id="PTHR37534:SF15">
    <property type="entry name" value="ZN(II)2CYS6 TRANSCRIPTION FACTOR (EUROFUNG)"/>
    <property type="match status" value="1"/>
</dbReference>
<dbReference type="InterPro" id="IPR021858">
    <property type="entry name" value="Fun_TF"/>
</dbReference>
<evidence type="ECO:0000256" key="2">
    <source>
        <dbReference type="ARBA" id="ARBA00023242"/>
    </source>
</evidence>
<evidence type="ECO:0000256" key="1">
    <source>
        <dbReference type="ARBA" id="ARBA00004123"/>
    </source>
</evidence>
<feature type="region of interest" description="Disordered" evidence="3">
    <location>
        <begin position="196"/>
        <end position="217"/>
    </location>
</feature>
<dbReference type="AlphaFoldDB" id="A0A0F4Z9J3"/>
<proteinExistence type="predicted"/>
<feature type="region of interest" description="Disordered" evidence="3">
    <location>
        <begin position="69"/>
        <end position="141"/>
    </location>
</feature>
<dbReference type="InterPro" id="IPR001138">
    <property type="entry name" value="Zn2Cys6_DnaBD"/>
</dbReference>
<comment type="subcellular location">
    <subcellularLocation>
        <location evidence="1">Nucleus</location>
    </subcellularLocation>
</comment>